<dbReference type="EMBL" id="QKUF01000017">
    <property type="protein sequence ID" value="PZW25715.1"/>
    <property type="molecule type" value="Genomic_DNA"/>
</dbReference>
<comment type="caution">
    <text evidence="2">The sequence shown here is derived from an EMBL/GenBank/DDBJ whole genome shotgun (WGS) entry which is preliminary data.</text>
</comment>
<dbReference type="InterPro" id="IPR037401">
    <property type="entry name" value="SnoaL-like"/>
</dbReference>
<sequence>MSDPFIVTSPEQMNSTFARAFNSGKIENLLSLYEANACLVSPEGVPHVGLAAIRDDLCRLLQLPGRMVSINRYAFVTEDIALLQAEFQILENETILVRGVTAEIVRRQPDGRWLYVIDHPAGGLLAFP</sequence>
<evidence type="ECO:0000313" key="3">
    <source>
        <dbReference type="Proteomes" id="UP000248806"/>
    </source>
</evidence>
<name>A0A326UBZ6_THEHA</name>
<dbReference type="Proteomes" id="UP000248806">
    <property type="component" value="Unassembled WGS sequence"/>
</dbReference>
<evidence type="ECO:0000259" key="1">
    <source>
        <dbReference type="Pfam" id="PF12680"/>
    </source>
</evidence>
<proteinExistence type="predicted"/>
<dbReference type="InterPro" id="IPR032710">
    <property type="entry name" value="NTF2-like_dom_sf"/>
</dbReference>
<keyword evidence="2" id="KW-0413">Isomerase</keyword>
<dbReference type="SUPFAM" id="SSF54427">
    <property type="entry name" value="NTF2-like"/>
    <property type="match status" value="1"/>
</dbReference>
<dbReference type="Pfam" id="PF12680">
    <property type="entry name" value="SnoaL_2"/>
    <property type="match status" value="1"/>
</dbReference>
<dbReference type="GO" id="GO:0016853">
    <property type="term" value="F:isomerase activity"/>
    <property type="evidence" value="ECO:0007669"/>
    <property type="project" value="UniProtKB-KW"/>
</dbReference>
<dbReference type="Gene3D" id="3.10.450.50">
    <property type="match status" value="1"/>
</dbReference>
<protein>
    <submittedName>
        <fullName evidence="2">Ketosteroid isomerase-like protein</fullName>
    </submittedName>
</protein>
<dbReference type="RefSeq" id="WP_211326281.1">
    <property type="nucleotide sequence ID" value="NZ_BIFX01000001.1"/>
</dbReference>
<dbReference type="AlphaFoldDB" id="A0A326UBZ6"/>
<accession>A0A326UBZ6</accession>
<evidence type="ECO:0000313" key="2">
    <source>
        <dbReference type="EMBL" id="PZW25715.1"/>
    </source>
</evidence>
<feature type="domain" description="SnoaL-like" evidence="1">
    <location>
        <begin position="17"/>
        <end position="113"/>
    </location>
</feature>
<gene>
    <name evidence="2" type="ORF">EI42_04208</name>
</gene>
<keyword evidence="3" id="KW-1185">Reference proteome</keyword>
<reference evidence="2 3" key="1">
    <citation type="submission" date="2018-06" db="EMBL/GenBank/DDBJ databases">
        <title>Genomic Encyclopedia of Archaeal and Bacterial Type Strains, Phase II (KMG-II): from individual species to whole genera.</title>
        <authorList>
            <person name="Goeker M."/>
        </authorList>
    </citation>
    <scope>NUCLEOTIDE SEQUENCE [LARGE SCALE GENOMIC DNA]</scope>
    <source>
        <strain evidence="2 3">ATCC BAA-1881</strain>
    </source>
</reference>
<organism evidence="2 3">
    <name type="scientific">Thermosporothrix hazakensis</name>
    <dbReference type="NCBI Taxonomy" id="644383"/>
    <lineage>
        <taxon>Bacteria</taxon>
        <taxon>Bacillati</taxon>
        <taxon>Chloroflexota</taxon>
        <taxon>Ktedonobacteria</taxon>
        <taxon>Ktedonobacterales</taxon>
        <taxon>Thermosporotrichaceae</taxon>
        <taxon>Thermosporothrix</taxon>
    </lineage>
</organism>